<reference evidence="3 4" key="1">
    <citation type="submission" date="2016-12" db="EMBL/GenBank/DDBJ databases">
        <title>Trade-off between light-utilization and light-protection in marine flavobacteria.</title>
        <authorList>
            <person name="Kumagai Y."/>
            <person name="Yoshizawa S."/>
            <person name="Kogure K."/>
            <person name="Iwasaki W."/>
        </authorList>
    </citation>
    <scope>NUCLEOTIDE SEQUENCE [LARGE SCALE GENOMIC DNA]</scope>
    <source>
        <strain evidence="3 4">KCTC 12100</strain>
    </source>
</reference>
<evidence type="ECO:0000259" key="2">
    <source>
        <dbReference type="Pfam" id="PF18962"/>
    </source>
</evidence>
<organism evidence="3 4">
    <name type="scientific">Polaribacter butkevichii</name>
    <dbReference type="NCBI Taxonomy" id="218490"/>
    <lineage>
        <taxon>Bacteria</taxon>
        <taxon>Pseudomonadati</taxon>
        <taxon>Bacteroidota</taxon>
        <taxon>Flavobacteriia</taxon>
        <taxon>Flavobacteriales</taxon>
        <taxon>Flavobacteriaceae</taxon>
    </lineage>
</organism>
<dbReference type="EMBL" id="MSCK01000002">
    <property type="protein sequence ID" value="PQJ69718.1"/>
    <property type="molecule type" value="Genomic_DNA"/>
</dbReference>
<evidence type="ECO:0000313" key="4">
    <source>
        <dbReference type="Proteomes" id="UP000247345"/>
    </source>
</evidence>
<keyword evidence="1" id="KW-0732">Signal</keyword>
<gene>
    <name evidence="3" type="ORF">BTO14_13730</name>
</gene>
<dbReference type="NCBIfam" id="TIGR04183">
    <property type="entry name" value="Por_Secre_tail"/>
    <property type="match status" value="1"/>
</dbReference>
<proteinExistence type="predicted"/>
<dbReference type="Pfam" id="PF18962">
    <property type="entry name" value="Por_Secre_tail"/>
    <property type="match status" value="1"/>
</dbReference>
<evidence type="ECO:0000256" key="1">
    <source>
        <dbReference type="ARBA" id="ARBA00022729"/>
    </source>
</evidence>
<keyword evidence="4" id="KW-1185">Reference proteome</keyword>
<protein>
    <recommendedName>
        <fullName evidence="2">Secretion system C-terminal sorting domain-containing protein</fullName>
    </recommendedName>
</protein>
<dbReference type="AlphaFoldDB" id="A0A2P6C9V3"/>
<evidence type="ECO:0000313" key="3">
    <source>
        <dbReference type="EMBL" id="PQJ69718.1"/>
    </source>
</evidence>
<dbReference type="InterPro" id="IPR026444">
    <property type="entry name" value="Secre_tail"/>
</dbReference>
<name>A0A2P6C9V3_9FLAO</name>
<dbReference type="Proteomes" id="UP000247345">
    <property type="component" value="Unassembled WGS sequence"/>
</dbReference>
<sequence length="78" mass="8499">MEGFATYPNPITDKKITIASNSSDIKEVSIFNVIGKKVFSTSFSGLKKNLDVSTINSGIYILKVTETGKTATKKLVIR</sequence>
<accession>A0A2P6C9V3</accession>
<comment type="caution">
    <text evidence="3">The sequence shown here is derived from an EMBL/GenBank/DDBJ whole genome shotgun (WGS) entry which is preliminary data.</text>
</comment>
<feature type="domain" description="Secretion system C-terminal sorting" evidence="2">
    <location>
        <begin position="7"/>
        <end position="77"/>
    </location>
</feature>